<dbReference type="Proteomes" id="UP000092461">
    <property type="component" value="Unassembled WGS sequence"/>
</dbReference>
<evidence type="ECO:0008006" key="4">
    <source>
        <dbReference type="Google" id="ProtNLM"/>
    </source>
</evidence>
<proteinExistence type="predicted"/>
<keyword evidence="1" id="KW-0732">Signal</keyword>
<protein>
    <recommendedName>
        <fullName evidence="4">Secreted protein</fullName>
    </recommendedName>
</protein>
<dbReference type="EnsemblMetazoa" id="LLOJ005512-RA">
    <property type="protein sequence ID" value="LLOJ005512-PA"/>
    <property type="gene ID" value="LLOJ005512"/>
</dbReference>
<dbReference type="EMBL" id="AJWK01017456">
    <property type="status" value="NOT_ANNOTATED_CDS"/>
    <property type="molecule type" value="Genomic_DNA"/>
</dbReference>
<dbReference type="VEuPathDB" id="VectorBase:LLONM1_006172"/>
<organism evidence="2 3">
    <name type="scientific">Lutzomyia longipalpis</name>
    <name type="common">Sand fly</name>
    <dbReference type="NCBI Taxonomy" id="7200"/>
    <lineage>
        <taxon>Eukaryota</taxon>
        <taxon>Metazoa</taxon>
        <taxon>Ecdysozoa</taxon>
        <taxon>Arthropoda</taxon>
        <taxon>Hexapoda</taxon>
        <taxon>Insecta</taxon>
        <taxon>Pterygota</taxon>
        <taxon>Neoptera</taxon>
        <taxon>Endopterygota</taxon>
        <taxon>Diptera</taxon>
        <taxon>Nematocera</taxon>
        <taxon>Psychodoidea</taxon>
        <taxon>Psychodidae</taxon>
        <taxon>Lutzomyia</taxon>
        <taxon>Lutzomyia</taxon>
    </lineage>
</organism>
<feature type="signal peptide" evidence="1">
    <location>
        <begin position="1"/>
        <end position="17"/>
    </location>
</feature>
<evidence type="ECO:0000256" key="1">
    <source>
        <dbReference type="SAM" id="SignalP"/>
    </source>
</evidence>
<accession>A0A1B0CLM5</accession>
<dbReference type="VEuPathDB" id="VectorBase:LLOJ005512"/>
<keyword evidence="3" id="KW-1185">Reference proteome</keyword>
<name>A0A1B0CLM5_LUTLO</name>
<evidence type="ECO:0000313" key="2">
    <source>
        <dbReference type="EnsemblMetazoa" id="LLOJ005512-PA"/>
    </source>
</evidence>
<sequence length="101" mass="11516">MYRFQLLIFFLPSIIFATTLEPDHHRSILTDNDWKKLWMVAGSTNYEAKSENNIDSSDSPQFEDTEMFAHNTTVQLGGTAFLVCKVSGIDRVGANWVCRLL</sequence>
<reference evidence="2" key="1">
    <citation type="submission" date="2020-05" db="UniProtKB">
        <authorList>
            <consortium name="EnsemblMetazoa"/>
        </authorList>
    </citation>
    <scope>IDENTIFICATION</scope>
    <source>
        <strain evidence="2">Jacobina</strain>
    </source>
</reference>
<dbReference type="AlphaFoldDB" id="A0A1B0CLM5"/>
<evidence type="ECO:0000313" key="3">
    <source>
        <dbReference type="Proteomes" id="UP000092461"/>
    </source>
</evidence>
<feature type="chain" id="PRO_5008406021" description="Secreted protein" evidence="1">
    <location>
        <begin position="18"/>
        <end position="101"/>
    </location>
</feature>